<feature type="compositionally biased region" description="Basic and acidic residues" evidence="1">
    <location>
        <begin position="310"/>
        <end position="325"/>
    </location>
</feature>
<dbReference type="AlphaFoldDB" id="A0AAW2QG74"/>
<evidence type="ECO:0000313" key="2">
    <source>
        <dbReference type="EMBL" id="KAL0366765.1"/>
    </source>
</evidence>
<gene>
    <name evidence="2" type="ORF">Sradi_3566600</name>
</gene>
<feature type="region of interest" description="Disordered" evidence="1">
    <location>
        <begin position="1"/>
        <end position="114"/>
    </location>
</feature>
<sequence>MVIDSGSRKHGRRPPKCTSSSSNSQHPINSTAFSLASSSSSRNALLFRKGATEKNPSYQSHDSAHAQHLRTARPSCISKSSSSQDDSFVDLPEKNLRRPVMGKVSPSRIPGNSHAEFQKLSGLANGTSSSHGQRDFMTASRGACAGTDNVSRVGSNIAFGEGVEFVGNIQNKHDGFLSFDPIASPRINKQKRLVRNGCISPNNIAKAKQLVGKDANGSTTVANNNHGSVAPTFPHTSVDIRELIAEDNDSHTGKGKGVISHPCSSQGPDIGNKNLHRRNVYYPSLLVKSYCISFTCLSSDHIRGSGRSMEGGEWRSTRNRTRELSRSSPDGEQYLIRETDAPRSSSQCQGNGLERREKGNNSTTGDDYPKDQTFGSMFPLNLKGVKVMFLSSSAKASSSRATSSVSDLQPIIEVDEFSPQPRRNDHDEDARAGQLKQMRCWHVKEQLYNEVPVFGVEEVDEHIALALQHQDDF</sequence>
<feature type="region of interest" description="Disordered" evidence="1">
    <location>
        <begin position="249"/>
        <end position="271"/>
    </location>
</feature>
<dbReference type="EMBL" id="JACGWJ010000015">
    <property type="protein sequence ID" value="KAL0366765.1"/>
    <property type="molecule type" value="Genomic_DNA"/>
</dbReference>
<feature type="compositionally biased region" description="Low complexity" evidence="1">
    <location>
        <begin position="19"/>
        <end position="48"/>
    </location>
</feature>
<comment type="caution">
    <text evidence="2">The sequence shown here is derived from an EMBL/GenBank/DDBJ whole genome shotgun (WGS) entry which is preliminary data.</text>
</comment>
<feature type="region of interest" description="Disordered" evidence="1">
    <location>
        <begin position="304"/>
        <end position="372"/>
    </location>
</feature>
<protein>
    <submittedName>
        <fullName evidence="2">Uncharacterized protein</fullName>
    </submittedName>
</protein>
<reference evidence="2" key="2">
    <citation type="journal article" date="2024" name="Plant">
        <title>Genomic evolution and insights into agronomic trait innovations of Sesamum species.</title>
        <authorList>
            <person name="Miao H."/>
            <person name="Wang L."/>
            <person name="Qu L."/>
            <person name="Liu H."/>
            <person name="Sun Y."/>
            <person name="Le M."/>
            <person name="Wang Q."/>
            <person name="Wei S."/>
            <person name="Zheng Y."/>
            <person name="Lin W."/>
            <person name="Duan Y."/>
            <person name="Cao H."/>
            <person name="Xiong S."/>
            <person name="Wang X."/>
            <person name="Wei L."/>
            <person name="Li C."/>
            <person name="Ma Q."/>
            <person name="Ju M."/>
            <person name="Zhao R."/>
            <person name="Li G."/>
            <person name="Mu C."/>
            <person name="Tian Q."/>
            <person name="Mei H."/>
            <person name="Zhang T."/>
            <person name="Gao T."/>
            <person name="Zhang H."/>
        </authorList>
    </citation>
    <scope>NUCLEOTIDE SEQUENCE</scope>
    <source>
        <strain evidence="2">G02</strain>
    </source>
</reference>
<reference evidence="2" key="1">
    <citation type="submission" date="2020-06" db="EMBL/GenBank/DDBJ databases">
        <authorList>
            <person name="Li T."/>
            <person name="Hu X."/>
            <person name="Zhang T."/>
            <person name="Song X."/>
            <person name="Zhang H."/>
            <person name="Dai N."/>
            <person name="Sheng W."/>
            <person name="Hou X."/>
            <person name="Wei L."/>
        </authorList>
    </citation>
    <scope>NUCLEOTIDE SEQUENCE</scope>
    <source>
        <strain evidence="2">G02</strain>
        <tissue evidence="2">Leaf</tissue>
    </source>
</reference>
<feature type="compositionally biased region" description="Low complexity" evidence="1">
    <location>
        <begin position="75"/>
        <end position="90"/>
    </location>
</feature>
<name>A0AAW2QG74_SESRA</name>
<evidence type="ECO:0000256" key="1">
    <source>
        <dbReference type="SAM" id="MobiDB-lite"/>
    </source>
</evidence>
<accession>A0AAW2QG74</accession>
<organism evidence="2">
    <name type="scientific">Sesamum radiatum</name>
    <name type="common">Black benniseed</name>
    <dbReference type="NCBI Taxonomy" id="300843"/>
    <lineage>
        <taxon>Eukaryota</taxon>
        <taxon>Viridiplantae</taxon>
        <taxon>Streptophyta</taxon>
        <taxon>Embryophyta</taxon>
        <taxon>Tracheophyta</taxon>
        <taxon>Spermatophyta</taxon>
        <taxon>Magnoliopsida</taxon>
        <taxon>eudicotyledons</taxon>
        <taxon>Gunneridae</taxon>
        <taxon>Pentapetalae</taxon>
        <taxon>asterids</taxon>
        <taxon>lamiids</taxon>
        <taxon>Lamiales</taxon>
        <taxon>Pedaliaceae</taxon>
        <taxon>Sesamum</taxon>
    </lineage>
</organism>
<proteinExistence type="predicted"/>